<proteinExistence type="predicted"/>
<keyword evidence="4" id="KW-0560">Oxidoreductase</keyword>
<dbReference type="PANTHER" id="PTHR30388:SF4">
    <property type="entry name" value="MOLYBDENUM COFACTOR INSERTION CHAPERONE PAOD"/>
    <property type="match status" value="1"/>
</dbReference>
<evidence type="ECO:0000259" key="3">
    <source>
        <dbReference type="Pfam" id="PF13478"/>
    </source>
</evidence>
<feature type="domain" description="XdhC- CoxI" evidence="2">
    <location>
        <begin position="10"/>
        <end position="75"/>
    </location>
</feature>
<dbReference type="PANTHER" id="PTHR30388">
    <property type="entry name" value="ALDEHYDE OXIDOREDUCTASE MOLYBDENUM COFACTOR ASSEMBLY PROTEIN"/>
    <property type="match status" value="1"/>
</dbReference>
<dbReference type="InterPro" id="IPR027051">
    <property type="entry name" value="XdhC_Rossmann_dom"/>
</dbReference>
<keyword evidence="5" id="KW-1185">Reference proteome</keyword>
<dbReference type="Pfam" id="PF13478">
    <property type="entry name" value="XdhC_C"/>
    <property type="match status" value="1"/>
</dbReference>
<feature type="region of interest" description="Disordered" evidence="1">
    <location>
        <begin position="367"/>
        <end position="393"/>
    </location>
</feature>
<reference evidence="4 5" key="1">
    <citation type="submission" date="2019-11" db="EMBL/GenBank/DDBJ databases">
        <authorList>
            <person name="Criscuolo A."/>
        </authorList>
    </citation>
    <scope>NUCLEOTIDE SEQUENCE [LARGE SCALE GENOMIC DNA]</scope>
    <source>
        <strain evidence="4">CIP111667</strain>
    </source>
</reference>
<evidence type="ECO:0000256" key="1">
    <source>
        <dbReference type="SAM" id="MobiDB-lite"/>
    </source>
</evidence>
<evidence type="ECO:0000259" key="2">
    <source>
        <dbReference type="Pfam" id="PF02625"/>
    </source>
</evidence>
<dbReference type="InterPro" id="IPR003777">
    <property type="entry name" value="XdhC_CoxI"/>
</dbReference>
<feature type="domain" description="XdhC- CoxI" evidence="2">
    <location>
        <begin position="125"/>
        <end position="191"/>
    </location>
</feature>
<evidence type="ECO:0000313" key="4">
    <source>
        <dbReference type="EMBL" id="VZO40247.1"/>
    </source>
</evidence>
<dbReference type="EC" id="1.17.1.4" evidence="4"/>
<feature type="domain" description="XdhC Rossmann" evidence="3">
    <location>
        <begin position="214"/>
        <end position="359"/>
    </location>
</feature>
<dbReference type="AlphaFoldDB" id="A0A7M4DS03"/>
<comment type="caution">
    <text evidence="4">The sequence shown here is derived from an EMBL/GenBank/DDBJ whole genome shotgun (WGS) entry which is preliminary data.</text>
</comment>
<gene>
    <name evidence="4" type="primary">pucA</name>
    <name evidence="4" type="ORF">HALOF300_04950</name>
</gene>
<dbReference type="InterPro" id="IPR052698">
    <property type="entry name" value="MoCofactor_Util/Proc"/>
</dbReference>
<organism evidence="4 5">
    <name type="scientific">Occultella aeris</name>
    <dbReference type="NCBI Taxonomy" id="2761496"/>
    <lineage>
        <taxon>Bacteria</taxon>
        <taxon>Bacillati</taxon>
        <taxon>Actinomycetota</taxon>
        <taxon>Actinomycetes</taxon>
        <taxon>Micrococcales</taxon>
        <taxon>Ruaniaceae</taxon>
        <taxon>Occultella</taxon>
    </lineage>
</organism>
<dbReference type="GO" id="GO:0004854">
    <property type="term" value="F:xanthine dehydrogenase activity"/>
    <property type="evidence" value="ECO:0007669"/>
    <property type="project" value="UniProtKB-EC"/>
</dbReference>
<dbReference type="Gene3D" id="3.40.50.720">
    <property type="entry name" value="NAD(P)-binding Rossmann-like Domain"/>
    <property type="match status" value="1"/>
</dbReference>
<dbReference type="RefSeq" id="WP_156743510.1">
    <property type="nucleotide sequence ID" value="NZ_CACRYJ010000068.1"/>
</dbReference>
<name>A0A7M4DS03_9MICO</name>
<sequence length="393" mass="39882">MYAVLDAIASEREPFALATVVSTWSSAPRESGARMLVRSDGSVVGSVSGGCVEGDVYALAGEVLADGAPRLVRYGVSDEVAGAVGLTCGGTIEVLVQRVEPGDGSAPAGDADAAAAALTAFAAAVAAGRATALATVVDGAEGAVTSQGAVLSVDDVGRASGATGSVWLDAALAADAAAVLETGRTAELTYGVDGSRQGVGIRVLVDVVAPPPRLIVAGVTDFAAAVVSMARFLGFEVTLCDARSAFATRARFPDAHEVVIDWPHRYLAGEQAAGRVDARTVVLVLTHDPKFDEPLLEVALGADVGFVGAMGSRRTHADRLERLRERGLDEQALSRLHSPVGLDLAGRSPRETAVSIMSHVVAARAGGSGRPLAELSGPIHRDAGAGRDPAPPA</sequence>
<accession>A0A7M4DS03</accession>
<protein>
    <submittedName>
        <fullName evidence="4">Putative xanthine dehydrogenase subunit A</fullName>
        <ecNumber evidence="4">1.17.1.4</ecNumber>
    </submittedName>
</protein>
<evidence type="ECO:0000313" key="5">
    <source>
        <dbReference type="Proteomes" id="UP000419743"/>
    </source>
</evidence>
<dbReference type="Proteomes" id="UP000419743">
    <property type="component" value="Unassembled WGS sequence"/>
</dbReference>
<dbReference type="Pfam" id="PF02625">
    <property type="entry name" value="XdhC_CoxI"/>
    <property type="match status" value="2"/>
</dbReference>
<dbReference type="EMBL" id="CACRYJ010000068">
    <property type="protein sequence ID" value="VZO40247.1"/>
    <property type="molecule type" value="Genomic_DNA"/>
</dbReference>